<feature type="compositionally biased region" description="Basic and acidic residues" evidence="1">
    <location>
        <begin position="111"/>
        <end position="121"/>
    </location>
</feature>
<feature type="region of interest" description="Disordered" evidence="1">
    <location>
        <begin position="34"/>
        <end position="158"/>
    </location>
</feature>
<evidence type="ECO:0000313" key="4">
    <source>
        <dbReference type="Proteomes" id="UP000001194"/>
    </source>
</evidence>
<reference evidence="3 4" key="1">
    <citation type="journal article" date="2008" name="Nature">
        <title>The genome of Laccaria bicolor provides insights into mycorrhizal symbiosis.</title>
        <authorList>
            <person name="Martin F."/>
            <person name="Aerts A."/>
            <person name="Ahren D."/>
            <person name="Brun A."/>
            <person name="Danchin E.G.J."/>
            <person name="Duchaussoy F."/>
            <person name="Gibon J."/>
            <person name="Kohler A."/>
            <person name="Lindquist E."/>
            <person name="Pereda V."/>
            <person name="Salamov A."/>
            <person name="Shapiro H.J."/>
            <person name="Wuyts J."/>
            <person name="Blaudez D."/>
            <person name="Buee M."/>
            <person name="Brokstein P."/>
            <person name="Canbaeck B."/>
            <person name="Cohen D."/>
            <person name="Courty P.E."/>
            <person name="Coutinho P.M."/>
            <person name="Delaruelle C."/>
            <person name="Detter J.C."/>
            <person name="Deveau A."/>
            <person name="DiFazio S."/>
            <person name="Duplessis S."/>
            <person name="Fraissinet-Tachet L."/>
            <person name="Lucic E."/>
            <person name="Frey-Klett P."/>
            <person name="Fourrey C."/>
            <person name="Feussner I."/>
            <person name="Gay G."/>
            <person name="Grimwood J."/>
            <person name="Hoegger P.J."/>
            <person name="Jain P."/>
            <person name="Kilaru S."/>
            <person name="Labbe J."/>
            <person name="Lin Y.C."/>
            <person name="Legue V."/>
            <person name="Le Tacon F."/>
            <person name="Marmeisse R."/>
            <person name="Melayah D."/>
            <person name="Montanini B."/>
            <person name="Muratet M."/>
            <person name="Nehls U."/>
            <person name="Niculita-Hirzel H."/>
            <person name="Oudot-Le Secq M.P."/>
            <person name="Peter M."/>
            <person name="Quesneville H."/>
            <person name="Rajashekar B."/>
            <person name="Reich M."/>
            <person name="Rouhier N."/>
            <person name="Schmutz J."/>
            <person name="Yin T."/>
            <person name="Chalot M."/>
            <person name="Henrissat B."/>
            <person name="Kuees U."/>
            <person name="Lucas S."/>
            <person name="Van de Peer Y."/>
            <person name="Podila G.K."/>
            <person name="Polle A."/>
            <person name="Pukkila P.J."/>
            <person name="Richardson P.M."/>
            <person name="Rouze P."/>
            <person name="Sanders I.R."/>
            <person name="Stajich J.E."/>
            <person name="Tunlid A."/>
            <person name="Tuskan G."/>
            <person name="Grigoriev I.V."/>
        </authorList>
    </citation>
    <scope>NUCLEOTIDE SEQUENCE [LARGE SCALE GENOMIC DNA]</scope>
    <source>
        <strain evidence="4">S238N-H82 / ATCC MYA-4686</strain>
    </source>
</reference>
<dbReference type="Proteomes" id="UP000001194">
    <property type="component" value="Unassembled WGS sequence"/>
</dbReference>
<dbReference type="Pfam" id="PF20149">
    <property type="entry name" value="DUF6532"/>
    <property type="match status" value="1"/>
</dbReference>
<protein>
    <submittedName>
        <fullName evidence="3">Predicted protein</fullName>
    </submittedName>
</protein>
<dbReference type="RefSeq" id="XP_001885928.1">
    <property type="nucleotide sequence ID" value="XM_001885893.1"/>
</dbReference>
<keyword evidence="4" id="KW-1185">Reference proteome</keyword>
<name>B0DPL2_LACBS</name>
<dbReference type="GeneID" id="6081548"/>
<dbReference type="HOGENOM" id="CLU_630160_0_0_1"/>
<feature type="compositionally biased region" description="Acidic residues" evidence="1">
    <location>
        <begin position="51"/>
        <end position="79"/>
    </location>
</feature>
<sequence length="435" mass="48310">MAGAKSCSAKLIQASNAGNPASIITQELKITSLTFHPDGGTGKRTLRGTDDDAGVDEIDERGDGEDNAGEDKSGEDEDEPAPRRRQVPSDDESNDEDEDEPASRRRKVGKRGQERLAERPMWKTMAPPDDEPSDDGDSGGGAIEEDEDPYSGFADADYVAPGPNMRMIHISEQPQLLQRIIKAAIRKAIGDVIFDTAYRSVDEQVKYNRKTLRSCARKFGANAYAHRFRVDHAFGKVTGRVLNGRVSKYRGDIKKVAMAKVEGFYKLLEGPDCRDVIEHLRSKKRYIYPVNAEGDLQPTKPFFHLAMISTLREAFFTGSRGSFAERYQDRFVSSITDGPRKQERELPAAMVAMAATSIASSLDDYSTGVRRKTEFNADLYEDVYRSHMAMLATICENSPNAYHRLMADLYNCTSSISTHLVTTTTSNDDMADMDV</sequence>
<organism evidence="4">
    <name type="scientific">Laccaria bicolor (strain S238N-H82 / ATCC MYA-4686)</name>
    <name type="common">Bicoloured deceiver</name>
    <name type="synonym">Laccaria laccata var. bicolor</name>
    <dbReference type="NCBI Taxonomy" id="486041"/>
    <lineage>
        <taxon>Eukaryota</taxon>
        <taxon>Fungi</taxon>
        <taxon>Dikarya</taxon>
        <taxon>Basidiomycota</taxon>
        <taxon>Agaricomycotina</taxon>
        <taxon>Agaricomycetes</taxon>
        <taxon>Agaricomycetidae</taxon>
        <taxon>Agaricales</taxon>
        <taxon>Agaricineae</taxon>
        <taxon>Hydnangiaceae</taxon>
        <taxon>Laccaria</taxon>
    </lineage>
</organism>
<accession>B0DPL2</accession>
<evidence type="ECO:0000256" key="1">
    <source>
        <dbReference type="SAM" id="MobiDB-lite"/>
    </source>
</evidence>
<feature type="region of interest" description="Disordered" evidence="1">
    <location>
        <begin position="1"/>
        <end position="20"/>
    </location>
</feature>
<feature type="compositionally biased region" description="Acidic residues" evidence="1">
    <location>
        <begin position="89"/>
        <end position="100"/>
    </location>
</feature>
<dbReference type="EMBL" id="DS547124">
    <property type="protein sequence ID" value="EDR03472.1"/>
    <property type="molecule type" value="Genomic_DNA"/>
</dbReference>
<gene>
    <name evidence="3" type="ORF">LACBIDRAFT_307190</name>
</gene>
<evidence type="ECO:0000313" key="3">
    <source>
        <dbReference type="EMBL" id="EDR03472.1"/>
    </source>
</evidence>
<dbReference type="AlphaFoldDB" id="B0DPL2"/>
<dbReference type="KEGG" id="lbc:LACBIDRAFT_307190"/>
<proteinExistence type="predicted"/>
<dbReference type="OrthoDB" id="3225557at2759"/>
<evidence type="ECO:0000259" key="2">
    <source>
        <dbReference type="Pfam" id="PF20149"/>
    </source>
</evidence>
<feature type="compositionally biased region" description="Acidic residues" evidence="1">
    <location>
        <begin position="128"/>
        <end position="149"/>
    </location>
</feature>
<dbReference type="InParanoid" id="B0DPL2"/>
<dbReference type="InterPro" id="IPR045341">
    <property type="entry name" value="DUF6532"/>
</dbReference>
<feature type="domain" description="DUF6532" evidence="2">
    <location>
        <begin position="184"/>
        <end position="393"/>
    </location>
</feature>